<dbReference type="PANTHER" id="PTHR10629">
    <property type="entry name" value="CYTOSINE-SPECIFIC METHYLTRANSFERASE"/>
    <property type="match status" value="1"/>
</dbReference>
<dbReference type="RefSeq" id="WP_210803153.1">
    <property type="nucleotide sequence ID" value="NZ_JAGQDE010000014.1"/>
</dbReference>
<evidence type="ECO:0000256" key="1">
    <source>
        <dbReference type="ARBA" id="ARBA00011975"/>
    </source>
</evidence>
<name>A0A940YM58_9BURK</name>
<dbReference type="AlphaFoldDB" id="A0A940YM58"/>
<dbReference type="InterPro" id="IPR029063">
    <property type="entry name" value="SAM-dependent_MTases_sf"/>
</dbReference>
<keyword evidence="2 7" id="KW-0489">Methyltransferase</keyword>
<reference evidence="9" key="1">
    <citation type="submission" date="2021-04" db="EMBL/GenBank/DDBJ databases">
        <title>The genome sequence of Ideonella sp. 4Y11.</title>
        <authorList>
            <person name="Liu Y."/>
        </authorList>
    </citation>
    <scope>NUCLEOTIDE SEQUENCE</scope>
    <source>
        <strain evidence="9">4Y11</strain>
    </source>
</reference>
<keyword evidence="10" id="KW-1185">Reference proteome</keyword>
<dbReference type="InterPro" id="IPR001525">
    <property type="entry name" value="C5_MeTfrase"/>
</dbReference>
<accession>A0A940YM58</accession>
<dbReference type="EC" id="2.1.1.37" evidence="1"/>
<comment type="catalytic activity">
    <reaction evidence="6">
        <text>a 2'-deoxycytidine in DNA + S-adenosyl-L-methionine = a 5-methyl-2'-deoxycytidine in DNA + S-adenosyl-L-homocysteine + H(+)</text>
        <dbReference type="Rhea" id="RHEA:13681"/>
        <dbReference type="Rhea" id="RHEA-COMP:11369"/>
        <dbReference type="Rhea" id="RHEA-COMP:11370"/>
        <dbReference type="ChEBI" id="CHEBI:15378"/>
        <dbReference type="ChEBI" id="CHEBI:57856"/>
        <dbReference type="ChEBI" id="CHEBI:59789"/>
        <dbReference type="ChEBI" id="CHEBI:85452"/>
        <dbReference type="ChEBI" id="CHEBI:85454"/>
        <dbReference type="EC" id="2.1.1.37"/>
    </reaction>
</comment>
<dbReference type="GO" id="GO:0003886">
    <property type="term" value="F:DNA (cytosine-5-)-methyltransferase activity"/>
    <property type="evidence" value="ECO:0007669"/>
    <property type="project" value="UniProtKB-EC"/>
</dbReference>
<gene>
    <name evidence="9" type="ORF">KAK06_16150</name>
</gene>
<sequence length="472" mass="51163">MDIFTRRLGLHRGAPRLYLDTPALSRAGFLPGASIRVRSDPENARVVVEVCDDGDRRVSRKTRGHAETLVPVIDLNSQVDLGPIAGYGIVRVVFQQRAIHILATACHARSHERALRLFMRLRDGQPLSCASIAFGVGITSWALHEGLADAGVRASLRLANEIDEDLVDHGIRVHPLMDGDTVVVNAPMQDAVADAWLLQRIGHVDVLEAGIPCSGASRAGVSKRGLQRMEDHPLVGHLVAAVIQWIAALQPAIFFAENVPDYQRTASASILRSWLRDAGYVVHEAVLDAVDFGSVEGRRRWFLVAGPAELALQLHDLASQSRSAGKLEALLDAVPGDDPCWRPVVYLKSKEQRDADKGSGFSMQWLTPQSTRVPTLRKGYHKGGSTDPRLLHPSDPGLSRLLTPREHARIKGVPEHLIGGLSATATHEALGQAVDTRPVRALGRWLGRALATMAEPAVGKPCATVEFDSIAA</sequence>
<dbReference type="Proteomes" id="UP000678374">
    <property type="component" value="Unassembled WGS sequence"/>
</dbReference>
<keyword evidence="3 7" id="KW-0808">Transferase</keyword>
<proteinExistence type="inferred from homology"/>
<feature type="active site" evidence="7">
    <location>
        <position position="213"/>
    </location>
</feature>
<dbReference type="EMBL" id="JAGQDE010000014">
    <property type="protein sequence ID" value="MBQ0960486.1"/>
    <property type="molecule type" value="Genomic_DNA"/>
</dbReference>
<evidence type="ECO:0000256" key="5">
    <source>
        <dbReference type="ARBA" id="ARBA00022747"/>
    </source>
</evidence>
<evidence type="ECO:0000256" key="8">
    <source>
        <dbReference type="SAM" id="MobiDB-lite"/>
    </source>
</evidence>
<organism evidence="9 10">
    <name type="scientific">Ideonella aquatica</name>
    <dbReference type="NCBI Taxonomy" id="2824119"/>
    <lineage>
        <taxon>Bacteria</taxon>
        <taxon>Pseudomonadati</taxon>
        <taxon>Pseudomonadota</taxon>
        <taxon>Betaproteobacteria</taxon>
        <taxon>Burkholderiales</taxon>
        <taxon>Sphaerotilaceae</taxon>
        <taxon>Ideonella</taxon>
    </lineage>
</organism>
<evidence type="ECO:0000313" key="10">
    <source>
        <dbReference type="Proteomes" id="UP000678374"/>
    </source>
</evidence>
<protein>
    <recommendedName>
        <fullName evidence="1">DNA (cytosine-5-)-methyltransferase</fullName>
        <ecNumber evidence="1">2.1.1.37</ecNumber>
    </recommendedName>
</protein>
<comment type="caution">
    <text evidence="9">The sequence shown here is derived from an EMBL/GenBank/DDBJ whole genome shotgun (WGS) entry which is preliminary data.</text>
</comment>
<dbReference type="GO" id="GO:0009307">
    <property type="term" value="P:DNA restriction-modification system"/>
    <property type="evidence" value="ECO:0007669"/>
    <property type="project" value="UniProtKB-KW"/>
</dbReference>
<evidence type="ECO:0000313" key="9">
    <source>
        <dbReference type="EMBL" id="MBQ0960486.1"/>
    </source>
</evidence>
<dbReference type="Gene3D" id="3.40.50.150">
    <property type="entry name" value="Vaccinia Virus protein VP39"/>
    <property type="match status" value="1"/>
</dbReference>
<evidence type="ECO:0000256" key="2">
    <source>
        <dbReference type="ARBA" id="ARBA00022603"/>
    </source>
</evidence>
<keyword evidence="5" id="KW-0680">Restriction system</keyword>
<feature type="region of interest" description="Disordered" evidence="8">
    <location>
        <begin position="374"/>
        <end position="397"/>
    </location>
</feature>
<dbReference type="GO" id="GO:0003677">
    <property type="term" value="F:DNA binding"/>
    <property type="evidence" value="ECO:0007669"/>
    <property type="project" value="TreeGrafter"/>
</dbReference>
<evidence type="ECO:0000256" key="3">
    <source>
        <dbReference type="ARBA" id="ARBA00022679"/>
    </source>
</evidence>
<dbReference type="PANTHER" id="PTHR10629:SF52">
    <property type="entry name" value="DNA (CYTOSINE-5)-METHYLTRANSFERASE 1"/>
    <property type="match status" value="1"/>
</dbReference>
<dbReference type="Pfam" id="PF00145">
    <property type="entry name" value="DNA_methylase"/>
    <property type="match status" value="1"/>
</dbReference>
<dbReference type="Gene3D" id="3.90.120.30">
    <property type="match status" value="1"/>
</dbReference>
<evidence type="ECO:0000256" key="4">
    <source>
        <dbReference type="ARBA" id="ARBA00022691"/>
    </source>
</evidence>
<dbReference type="InterPro" id="IPR050390">
    <property type="entry name" value="C5-Methyltransferase"/>
</dbReference>
<keyword evidence="4 7" id="KW-0949">S-adenosyl-L-methionine</keyword>
<dbReference type="SUPFAM" id="SSF53335">
    <property type="entry name" value="S-adenosyl-L-methionine-dependent methyltransferases"/>
    <property type="match status" value="1"/>
</dbReference>
<dbReference type="PROSITE" id="PS51679">
    <property type="entry name" value="SAM_MT_C5"/>
    <property type="match status" value="1"/>
</dbReference>
<comment type="similarity">
    <text evidence="7">Belongs to the class I-like SAM-binding methyltransferase superfamily. C5-methyltransferase family.</text>
</comment>
<dbReference type="GO" id="GO:0044027">
    <property type="term" value="P:negative regulation of gene expression via chromosomal CpG island methylation"/>
    <property type="evidence" value="ECO:0007669"/>
    <property type="project" value="TreeGrafter"/>
</dbReference>
<evidence type="ECO:0000256" key="7">
    <source>
        <dbReference type="PROSITE-ProRule" id="PRU01016"/>
    </source>
</evidence>
<dbReference type="GO" id="GO:0032259">
    <property type="term" value="P:methylation"/>
    <property type="evidence" value="ECO:0007669"/>
    <property type="project" value="UniProtKB-KW"/>
</dbReference>
<evidence type="ECO:0000256" key="6">
    <source>
        <dbReference type="ARBA" id="ARBA00047422"/>
    </source>
</evidence>